<proteinExistence type="predicted"/>
<sequence length="282" mass="30806">MMTTMAQTGIARPAPCAGRLLLLMMIGAPAVPPVLVPDVPELMPVPVPTPTPAPMPAPTPAAVPDPEDPELLVPEVDDPDPKLEPDPEPEEELLPLEPEEEEEEDPEWDDEPPRPPPEPPPPRGPRVSIRERAPGKTRPLPLSWLGACLVVMGLRLLMAADFFLPFAAGDLFEVCRLSEIFPTLSFVPFFRSADGKRYGFFSYRPCLPTLSRLFEISERLIHYIGTIALRYSRARLGQESGLGRARGWCAAEGLPSLPSSSQCGQLAMHKKENQSLDGIGIA</sequence>
<keyword evidence="2" id="KW-0812">Transmembrane</keyword>
<protein>
    <submittedName>
        <fullName evidence="4">Uncharacterized protein</fullName>
    </submittedName>
</protein>
<evidence type="ECO:0000313" key="5">
    <source>
        <dbReference type="Proteomes" id="UP001172101"/>
    </source>
</evidence>
<evidence type="ECO:0000256" key="1">
    <source>
        <dbReference type="SAM" id="MobiDB-lite"/>
    </source>
</evidence>
<evidence type="ECO:0000256" key="2">
    <source>
        <dbReference type="SAM" id="Phobius"/>
    </source>
</evidence>
<feature type="signal peptide" evidence="3">
    <location>
        <begin position="1"/>
        <end position="30"/>
    </location>
</feature>
<feature type="compositionally biased region" description="Acidic residues" evidence="1">
    <location>
        <begin position="86"/>
        <end position="110"/>
    </location>
</feature>
<gene>
    <name evidence="4" type="ORF">B0T26DRAFT_280428</name>
</gene>
<reference evidence="4" key="1">
    <citation type="submission" date="2023-06" db="EMBL/GenBank/DDBJ databases">
        <title>Genome-scale phylogeny and comparative genomics of the fungal order Sordariales.</title>
        <authorList>
            <consortium name="Lawrence Berkeley National Laboratory"/>
            <person name="Hensen N."/>
            <person name="Bonometti L."/>
            <person name="Westerberg I."/>
            <person name="Brannstrom I.O."/>
            <person name="Guillou S."/>
            <person name="Cros-Aarteil S."/>
            <person name="Calhoun S."/>
            <person name="Haridas S."/>
            <person name="Kuo A."/>
            <person name="Mondo S."/>
            <person name="Pangilinan J."/>
            <person name="Riley R."/>
            <person name="LaButti K."/>
            <person name="Andreopoulos B."/>
            <person name="Lipzen A."/>
            <person name="Chen C."/>
            <person name="Yanf M."/>
            <person name="Daum C."/>
            <person name="Ng V."/>
            <person name="Clum A."/>
            <person name="Steindorff A."/>
            <person name="Ohm R."/>
            <person name="Martin F."/>
            <person name="Silar P."/>
            <person name="Natvig D."/>
            <person name="Lalanne C."/>
            <person name="Gautier V."/>
            <person name="Ament-velasquez S.L."/>
            <person name="Kruys A."/>
            <person name="Hutchinson M.I."/>
            <person name="Powell A.J."/>
            <person name="Barry K."/>
            <person name="Miller A.N."/>
            <person name="Grigoriev I.V."/>
            <person name="Debuchy R."/>
            <person name="Gladieux P."/>
            <person name="Thoren M.H."/>
            <person name="Johannesson H."/>
        </authorList>
    </citation>
    <scope>NUCLEOTIDE SEQUENCE</scope>
    <source>
        <strain evidence="4">SMH2392-1A</strain>
    </source>
</reference>
<keyword evidence="3" id="KW-0732">Signal</keyword>
<dbReference type="Proteomes" id="UP001172101">
    <property type="component" value="Unassembled WGS sequence"/>
</dbReference>
<dbReference type="AlphaFoldDB" id="A0AA40AJM4"/>
<comment type="caution">
    <text evidence="4">The sequence shown here is derived from an EMBL/GenBank/DDBJ whole genome shotgun (WGS) entry which is preliminary data.</text>
</comment>
<keyword evidence="2" id="KW-1133">Transmembrane helix</keyword>
<name>A0AA40AJM4_9PEZI</name>
<feature type="compositionally biased region" description="Pro residues" evidence="1">
    <location>
        <begin position="50"/>
        <end position="63"/>
    </location>
</feature>
<feature type="chain" id="PRO_5041208133" evidence="3">
    <location>
        <begin position="31"/>
        <end position="282"/>
    </location>
</feature>
<feature type="region of interest" description="Disordered" evidence="1">
    <location>
        <begin position="50"/>
        <end position="134"/>
    </location>
</feature>
<dbReference type="RefSeq" id="XP_060295884.1">
    <property type="nucleotide sequence ID" value="XM_060434145.1"/>
</dbReference>
<evidence type="ECO:0000256" key="3">
    <source>
        <dbReference type="SAM" id="SignalP"/>
    </source>
</evidence>
<dbReference type="EMBL" id="JAUIRO010000004">
    <property type="protein sequence ID" value="KAK0717091.1"/>
    <property type="molecule type" value="Genomic_DNA"/>
</dbReference>
<evidence type="ECO:0000313" key="4">
    <source>
        <dbReference type="EMBL" id="KAK0717091.1"/>
    </source>
</evidence>
<feature type="compositionally biased region" description="Pro residues" evidence="1">
    <location>
        <begin position="114"/>
        <end position="124"/>
    </location>
</feature>
<feature type="compositionally biased region" description="Acidic residues" evidence="1">
    <location>
        <begin position="65"/>
        <end position="78"/>
    </location>
</feature>
<feature type="transmembrane region" description="Helical" evidence="2">
    <location>
        <begin position="142"/>
        <end position="164"/>
    </location>
</feature>
<organism evidence="4 5">
    <name type="scientific">Lasiosphaeria miniovina</name>
    <dbReference type="NCBI Taxonomy" id="1954250"/>
    <lineage>
        <taxon>Eukaryota</taxon>
        <taxon>Fungi</taxon>
        <taxon>Dikarya</taxon>
        <taxon>Ascomycota</taxon>
        <taxon>Pezizomycotina</taxon>
        <taxon>Sordariomycetes</taxon>
        <taxon>Sordariomycetidae</taxon>
        <taxon>Sordariales</taxon>
        <taxon>Lasiosphaeriaceae</taxon>
        <taxon>Lasiosphaeria</taxon>
    </lineage>
</organism>
<keyword evidence="2" id="KW-0472">Membrane</keyword>
<dbReference type="GeneID" id="85317415"/>
<accession>A0AA40AJM4</accession>
<keyword evidence="5" id="KW-1185">Reference proteome</keyword>